<evidence type="ECO:0000256" key="2">
    <source>
        <dbReference type="SAM" id="SignalP"/>
    </source>
</evidence>
<gene>
    <name evidence="3" type="ORF">G2W53_039429</name>
</gene>
<proteinExistence type="predicted"/>
<dbReference type="AlphaFoldDB" id="A0A834SQM1"/>
<feature type="compositionally biased region" description="Polar residues" evidence="1">
    <location>
        <begin position="44"/>
        <end position="54"/>
    </location>
</feature>
<dbReference type="EMBL" id="JAAIUW010000012">
    <property type="protein sequence ID" value="KAF7807268.1"/>
    <property type="molecule type" value="Genomic_DNA"/>
</dbReference>
<organism evidence="3 4">
    <name type="scientific">Senna tora</name>
    <dbReference type="NCBI Taxonomy" id="362788"/>
    <lineage>
        <taxon>Eukaryota</taxon>
        <taxon>Viridiplantae</taxon>
        <taxon>Streptophyta</taxon>
        <taxon>Embryophyta</taxon>
        <taxon>Tracheophyta</taxon>
        <taxon>Spermatophyta</taxon>
        <taxon>Magnoliopsida</taxon>
        <taxon>eudicotyledons</taxon>
        <taxon>Gunneridae</taxon>
        <taxon>Pentapetalae</taxon>
        <taxon>rosids</taxon>
        <taxon>fabids</taxon>
        <taxon>Fabales</taxon>
        <taxon>Fabaceae</taxon>
        <taxon>Caesalpinioideae</taxon>
        <taxon>Cassia clade</taxon>
        <taxon>Senna</taxon>
    </lineage>
</organism>
<evidence type="ECO:0000313" key="4">
    <source>
        <dbReference type="Proteomes" id="UP000634136"/>
    </source>
</evidence>
<feature type="region of interest" description="Disordered" evidence="1">
    <location>
        <begin position="31"/>
        <end position="54"/>
    </location>
</feature>
<comment type="caution">
    <text evidence="3">The sequence shown here is derived from an EMBL/GenBank/DDBJ whole genome shotgun (WGS) entry which is preliminary data.</text>
</comment>
<evidence type="ECO:0000256" key="1">
    <source>
        <dbReference type="SAM" id="MobiDB-lite"/>
    </source>
</evidence>
<keyword evidence="2" id="KW-0732">Signal</keyword>
<name>A0A834SQM1_9FABA</name>
<dbReference type="Proteomes" id="UP000634136">
    <property type="component" value="Unassembled WGS sequence"/>
</dbReference>
<protein>
    <submittedName>
        <fullName evidence="3">Uncharacterized protein</fullName>
    </submittedName>
</protein>
<feature type="chain" id="PRO_5032427657" evidence="2">
    <location>
        <begin position="32"/>
        <end position="186"/>
    </location>
</feature>
<reference evidence="3" key="1">
    <citation type="submission" date="2020-09" db="EMBL/GenBank/DDBJ databases">
        <title>Genome-Enabled Discovery of Anthraquinone Biosynthesis in Senna tora.</title>
        <authorList>
            <person name="Kang S.-H."/>
            <person name="Pandey R.P."/>
            <person name="Lee C.-M."/>
            <person name="Sim J.-S."/>
            <person name="Jeong J.-T."/>
            <person name="Choi B.-S."/>
            <person name="Jung M."/>
            <person name="Ginzburg D."/>
            <person name="Zhao K."/>
            <person name="Won S.Y."/>
            <person name="Oh T.-J."/>
            <person name="Yu Y."/>
            <person name="Kim N.-H."/>
            <person name="Lee O.R."/>
            <person name="Lee T.-H."/>
            <person name="Bashyal P."/>
            <person name="Kim T.-S."/>
            <person name="Lee W.-H."/>
            <person name="Kawkins C."/>
            <person name="Kim C.-K."/>
            <person name="Kim J.S."/>
            <person name="Ahn B.O."/>
            <person name="Rhee S.Y."/>
            <person name="Sohng J.K."/>
        </authorList>
    </citation>
    <scope>NUCLEOTIDE SEQUENCE</scope>
    <source>
        <tissue evidence="3">Leaf</tissue>
    </source>
</reference>
<keyword evidence="4" id="KW-1185">Reference proteome</keyword>
<evidence type="ECO:0000313" key="3">
    <source>
        <dbReference type="EMBL" id="KAF7807268.1"/>
    </source>
</evidence>
<sequence>MPTIASIPDLRVIRISVVLTLVLLKTQGTKSKESGNTYDICDPSTMSPSDAYTSSHYQRTSRKLKRESVDAPIFEFLPTSNDLDAEPFPMVITANINGRPTLTKLRVVISIAQLRMKFVTPKGTDEIFVDLEEAKSCYTVNMNNAPGRHNESVRDKSLVDSDIIDLRDEILGTCLESSEELIPIRI</sequence>
<accession>A0A834SQM1</accession>
<feature type="signal peptide" evidence="2">
    <location>
        <begin position="1"/>
        <end position="31"/>
    </location>
</feature>